<protein>
    <submittedName>
        <fullName evidence="1">Uncharacterized protein</fullName>
    </submittedName>
</protein>
<sequence>MSYKGICDFLRKRFALNEQVNRNLLLSCRMEPGETFVTLSSGIRRLVNASYPSFDIKTREALYLVKYMIALPPIYSKKICHKRSINRIYEARKNCESIVAIDTTYSSPHVLNVDNNLESRLDDITQKMERFFDTIREMKEENTQDELNLIRRTNPSEICFNCKQRSRIARYCSFRKTNYGDEPYQVLSVQNHSRNLIKVVFDIDNVQLEGILDTGYTIFLMSFHLFSKHFSAFKL</sequence>
<proteinExistence type="predicted"/>
<accession>A0A0C2NBD4</accession>
<evidence type="ECO:0000313" key="2">
    <source>
        <dbReference type="Proteomes" id="UP000031668"/>
    </source>
</evidence>
<gene>
    <name evidence="1" type="ORF">RF11_06563</name>
</gene>
<dbReference type="AlphaFoldDB" id="A0A0C2NBD4"/>
<reference evidence="1 2" key="1">
    <citation type="journal article" date="2014" name="Genome Biol. Evol.">
        <title>The genome of the myxosporean Thelohanellus kitauei shows adaptations to nutrient acquisition within its fish host.</title>
        <authorList>
            <person name="Yang Y."/>
            <person name="Xiong J."/>
            <person name="Zhou Z."/>
            <person name="Huo F."/>
            <person name="Miao W."/>
            <person name="Ran C."/>
            <person name="Liu Y."/>
            <person name="Zhang J."/>
            <person name="Feng J."/>
            <person name="Wang M."/>
            <person name="Wang M."/>
            <person name="Wang L."/>
            <person name="Yao B."/>
        </authorList>
    </citation>
    <scope>NUCLEOTIDE SEQUENCE [LARGE SCALE GENOMIC DNA]</scope>
    <source>
        <strain evidence="1">Wuqing</strain>
    </source>
</reference>
<keyword evidence="2" id="KW-1185">Reference proteome</keyword>
<dbReference type="Proteomes" id="UP000031668">
    <property type="component" value="Unassembled WGS sequence"/>
</dbReference>
<name>A0A0C2NBD4_THEKT</name>
<comment type="caution">
    <text evidence="1">The sequence shown here is derived from an EMBL/GenBank/DDBJ whole genome shotgun (WGS) entry which is preliminary data.</text>
</comment>
<dbReference type="EMBL" id="JWZT01000745">
    <property type="protein sequence ID" value="KII73620.1"/>
    <property type="molecule type" value="Genomic_DNA"/>
</dbReference>
<evidence type="ECO:0000313" key="1">
    <source>
        <dbReference type="EMBL" id="KII73620.1"/>
    </source>
</evidence>
<organism evidence="1 2">
    <name type="scientific">Thelohanellus kitauei</name>
    <name type="common">Myxosporean</name>
    <dbReference type="NCBI Taxonomy" id="669202"/>
    <lineage>
        <taxon>Eukaryota</taxon>
        <taxon>Metazoa</taxon>
        <taxon>Cnidaria</taxon>
        <taxon>Myxozoa</taxon>
        <taxon>Myxosporea</taxon>
        <taxon>Bivalvulida</taxon>
        <taxon>Platysporina</taxon>
        <taxon>Myxobolidae</taxon>
        <taxon>Thelohanellus</taxon>
    </lineage>
</organism>